<proteinExistence type="predicted"/>
<name>C4Y0Z1_CLAL4</name>
<dbReference type="AlphaFoldDB" id="C4Y0Z1"/>
<dbReference type="HOGENOM" id="CLU_703992_0_0_1"/>
<organism evidence="2 3">
    <name type="scientific">Clavispora lusitaniae (strain ATCC 42720)</name>
    <name type="common">Yeast</name>
    <name type="synonym">Candida lusitaniae</name>
    <dbReference type="NCBI Taxonomy" id="306902"/>
    <lineage>
        <taxon>Eukaryota</taxon>
        <taxon>Fungi</taxon>
        <taxon>Dikarya</taxon>
        <taxon>Ascomycota</taxon>
        <taxon>Saccharomycotina</taxon>
        <taxon>Pichiomycetes</taxon>
        <taxon>Metschnikowiaceae</taxon>
        <taxon>Clavispora</taxon>
    </lineage>
</organism>
<sequence>MMCNGTFKALRVLLVHKREGVEQRGARPARSNHGRLHGSATRPQIAGHRSTARHGCRQILLELVRHAQPVHTIDQVAERMLECGIDLAIIGSPLCCAIVFSCSASFVCSCQNVIFFFLLCVIRIYTSATEHFTERGHKRICCSTGVSNCSAEGSWRSERACERRQSHLHQLGQAALKHCGAFLAVGLEQCIHAGKQAVVAGMERRVVGHLASNLSCESSHELLPPRSKKRAILAHHAKTSQRRIALEHFRKSVSEARSPHKFAHIGFGPRQGIFARMESSDEHKEKPGLPKHRQRGMDAPERCVESSGIFVRRNHFFFDPSISSLGVCCARLKRARNKSARARRSSKIGGQGGRVRFGQSACAPVALCVVKSEPLDGRGEIEFAVVGIGGCQ</sequence>
<dbReference type="InParanoid" id="C4Y0Z1"/>
<evidence type="ECO:0000313" key="2">
    <source>
        <dbReference type="EMBL" id="EEQ37750.1"/>
    </source>
</evidence>
<feature type="region of interest" description="Disordered" evidence="1">
    <location>
        <begin position="23"/>
        <end position="44"/>
    </location>
</feature>
<dbReference type="EMBL" id="CH408077">
    <property type="protein sequence ID" value="EEQ37750.1"/>
    <property type="molecule type" value="Genomic_DNA"/>
</dbReference>
<dbReference type="KEGG" id="clu:CLUG_01873"/>
<accession>C4Y0Z1</accession>
<dbReference type="VEuPathDB" id="FungiDB:CLUG_01873"/>
<dbReference type="Proteomes" id="UP000007703">
    <property type="component" value="Unassembled WGS sequence"/>
</dbReference>
<gene>
    <name evidence="2" type="ORF">CLUG_01873</name>
</gene>
<evidence type="ECO:0000256" key="1">
    <source>
        <dbReference type="SAM" id="MobiDB-lite"/>
    </source>
</evidence>
<reference evidence="2 3" key="1">
    <citation type="journal article" date="2009" name="Nature">
        <title>Evolution of pathogenicity and sexual reproduction in eight Candida genomes.</title>
        <authorList>
            <person name="Butler G."/>
            <person name="Rasmussen M.D."/>
            <person name="Lin M.F."/>
            <person name="Santos M.A."/>
            <person name="Sakthikumar S."/>
            <person name="Munro C.A."/>
            <person name="Rheinbay E."/>
            <person name="Grabherr M."/>
            <person name="Forche A."/>
            <person name="Reedy J.L."/>
            <person name="Agrafioti I."/>
            <person name="Arnaud M.B."/>
            <person name="Bates S."/>
            <person name="Brown A.J."/>
            <person name="Brunke S."/>
            <person name="Costanzo M.C."/>
            <person name="Fitzpatrick D.A."/>
            <person name="de Groot P.W."/>
            <person name="Harris D."/>
            <person name="Hoyer L.L."/>
            <person name="Hube B."/>
            <person name="Klis F.M."/>
            <person name="Kodira C."/>
            <person name="Lennard N."/>
            <person name="Logue M.E."/>
            <person name="Martin R."/>
            <person name="Neiman A.M."/>
            <person name="Nikolaou E."/>
            <person name="Quail M.A."/>
            <person name="Quinn J."/>
            <person name="Santos M.C."/>
            <person name="Schmitzberger F.F."/>
            <person name="Sherlock G."/>
            <person name="Shah P."/>
            <person name="Silverstein K.A."/>
            <person name="Skrzypek M.S."/>
            <person name="Soll D."/>
            <person name="Staggs R."/>
            <person name="Stansfield I."/>
            <person name="Stumpf M.P."/>
            <person name="Sudbery P.E."/>
            <person name="Srikantha T."/>
            <person name="Zeng Q."/>
            <person name="Berman J."/>
            <person name="Berriman M."/>
            <person name="Heitman J."/>
            <person name="Gow N.A."/>
            <person name="Lorenz M.C."/>
            <person name="Birren B.W."/>
            <person name="Kellis M."/>
            <person name="Cuomo C.A."/>
        </authorList>
    </citation>
    <scope>NUCLEOTIDE SEQUENCE [LARGE SCALE GENOMIC DNA]</scope>
    <source>
        <strain evidence="2 3">ATCC 42720</strain>
    </source>
</reference>
<evidence type="ECO:0000313" key="3">
    <source>
        <dbReference type="Proteomes" id="UP000007703"/>
    </source>
</evidence>
<protein>
    <submittedName>
        <fullName evidence="2">Uncharacterized protein</fullName>
    </submittedName>
</protein>